<dbReference type="Gene3D" id="1.40.20.10">
    <property type="entry name" value="CHAD domain"/>
    <property type="match status" value="1"/>
</dbReference>
<keyword evidence="4" id="KW-1185">Reference proteome</keyword>
<reference evidence="3 4" key="1">
    <citation type="submission" date="2020-02" db="EMBL/GenBank/DDBJ databases">
        <title>Draft genome sequence of two Spirosoma agri KCTC 52727 and Spirosoma terrae KCTC 52035.</title>
        <authorList>
            <person name="Rojas J."/>
            <person name="Ambika Manirajan B."/>
            <person name="Ratering S."/>
            <person name="Suarez C."/>
            <person name="Schnell S."/>
        </authorList>
    </citation>
    <scope>NUCLEOTIDE SEQUENCE [LARGE SCALE GENOMIC DNA]</scope>
    <source>
        <strain evidence="3 4">KCTC 52727</strain>
    </source>
</reference>
<dbReference type="SMART" id="SM00880">
    <property type="entry name" value="CHAD"/>
    <property type="match status" value="1"/>
</dbReference>
<dbReference type="EMBL" id="JAAGNZ010000007">
    <property type="protein sequence ID" value="NEU70655.1"/>
    <property type="molecule type" value="Genomic_DNA"/>
</dbReference>
<organism evidence="3 4">
    <name type="scientific">Spirosoma agri</name>
    <dbReference type="NCBI Taxonomy" id="1987381"/>
    <lineage>
        <taxon>Bacteria</taxon>
        <taxon>Pseudomonadati</taxon>
        <taxon>Bacteroidota</taxon>
        <taxon>Cytophagia</taxon>
        <taxon>Cytophagales</taxon>
        <taxon>Cytophagaceae</taxon>
        <taxon>Spirosoma</taxon>
    </lineage>
</organism>
<evidence type="ECO:0000313" key="4">
    <source>
        <dbReference type="Proteomes" id="UP000477386"/>
    </source>
</evidence>
<sequence length="308" mass="35744">MGYVFERQESIAANINRILTEEVKAALDALDKPGQVAPETIHSIRKRIKKIRALFRLVRSELNEKDFKRANKHYRAIGKQLSSLRDATVMIKTLDKLRQAQPTCLSAQLFGSLRKALIGQQEQAANAFYNDATQIDRVSSAFKQASQRVRGLSRHHTGFRLMAPNLKRTYRRARQALKEAIHEPSIDHFHELRKEVKTLWYHTRLLQPIWPGLFKAYAHELGRLGELLGDDHDFGVLAQLIESDRLVLRNEQSKKTLLQALQQERTQLQTQIHPLANRLLAEKAGEFVRRFRLHWKIWQAEARQEIVD</sequence>
<keyword evidence="1" id="KW-0175">Coiled coil</keyword>
<dbReference type="Proteomes" id="UP000477386">
    <property type="component" value="Unassembled WGS sequence"/>
</dbReference>
<dbReference type="PROSITE" id="PS51708">
    <property type="entry name" value="CHAD"/>
    <property type="match status" value="1"/>
</dbReference>
<gene>
    <name evidence="3" type="ORF">GK091_27565</name>
</gene>
<protein>
    <submittedName>
        <fullName evidence="3">CHAD domain-containing protein</fullName>
    </submittedName>
</protein>
<feature type="coiled-coil region" evidence="1">
    <location>
        <begin position="251"/>
        <end position="278"/>
    </location>
</feature>
<dbReference type="PANTHER" id="PTHR39339:SF1">
    <property type="entry name" value="CHAD DOMAIN-CONTAINING PROTEIN"/>
    <property type="match status" value="1"/>
</dbReference>
<evidence type="ECO:0000256" key="1">
    <source>
        <dbReference type="SAM" id="Coils"/>
    </source>
</evidence>
<name>A0A6M0ISN4_9BACT</name>
<feature type="domain" description="CHAD" evidence="2">
    <location>
        <begin position="8"/>
        <end position="290"/>
    </location>
</feature>
<comment type="caution">
    <text evidence="3">The sequence shown here is derived from an EMBL/GenBank/DDBJ whole genome shotgun (WGS) entry which is preliminary data.</text>
</comment>
<dbReference type="InterPro" id="IPR007899">
    <property type="entry name" value="CHAD_dom"/>
</dbReference>
<dbReference type="PANTHER" id="PTHR39339">
    <property type="entry name" value="SLR1444 PROTEIN"/>
    <property type="match status" value="1"/>
</dbReference>
<proteinExistence type="predicted"/>
<evidence type="ECO:0000313" key="3">
    <source>
        <dbReference type="EMBL" id="NEU70655.1"/>
    </source>
</evidence>
<dbReference type="InterPro" id="IPR038186">
    <property type="entry name" value="CHAD_dom_sf"/>
</dbReference>
<dbReference type="Pfam" id="PF05235">
    <property type="entry name" value="CHAD"/>
    <property type="match status" value="1"/>
</dbReference>
<accession>A0A6M0ISN4</accession>
<dbReference type="RefSeq" id="WP_164043967.1">
    <property type="nucleotide sequence ID" value="NZ_JAAGNZ010000007.1"/>
</dbReference>
<dbReference type="AlphaFoldDB" id="A0A6M0ISN4"/>
<evidence type="ECO:0000259" key="2">
    <source>
        <dbReference type="PROSITE" id="PS51708"/>
    </source>
</evidence>